<evidence type="ECO:0000256" key="2">
    <source>
        <dbReference type="ARBA" id="ARBA00022448"/>
    </source>
</evidence>
<sequence>MGLLQKLGSLAEKPVALDVADDPQAVLAPVSGQVVALEDLPDPVFAQGMLGAGMGVRPEGDVAFSPVTGTVTADVKTKHALLIKANNGAEVLLHVGLDSVELRGAGFHAFVRKGDAVRAGEPVLGFDRALMGGRGMDDTVVVTVSNPEAFAEVAPVCGEKIVAGEPLLRCVGR</sequence>
<evidence type="ECO:0000256" key="6">
    <source>
        <dbReference type="ARBA" id="ARBA00022777"/>
    </source>
</evidence>
<comment type="caution">
    <text evidence="8">The sequence shown here is derived from an EMBL/GenBank/DDBJ whole genome shotgun (WGS) entry which is preliminary data.</text>
</comment>
<dbReference type="Gene3D" id="2.70.70.10">
    <property type="entry name" value="Glucose Permease (Domain IIA)"/>
    <property type="match status" value="1"/>
</dbReference>
<dbReference type="InterPro" id="IPR001127">
    <property type="entry name" value="PTS_EIIA_1_perm"/>
</dbReference>
<reference evidence="9" key="1">
    <citation type="submission" date="2023-06" db="EMBL/GenBank/DDBJ databases">
        <title>Identification and characterization of horizontal gene transfer across gut microbiota members of farm animals based on homology search.</title>
        <authorList>
            <person name="Zeman M."/>
            <person name="Kubasova T."/>
            <person name="Jahodarova E."/>
            <person name="Nykrynova M."/>
            <person name="Rychlik I."/>
        </authorList>
    </citation>
    <scope>NUCLEOTIDE SEQUENCE [LARGE SCALE GENOMIC DNA]</scope>
    <source>
        <strain evidence="9">153_Feed</strain>
    </source>
</reference>
<keyword evidence="4" id="KW-0808">Transferase</keyword>
<evidence type="ECO:0000313" key="9">
    <source>
        <dbReference type="Proteomes" id="UP001529256"/>
    </source>
</evidence>
<dbReference type="PANTHER" id="PTHR45008:SF1">
    <property type="entry name" value="PTS SYSTEM GLUCOSE-SPECIFIC EIIA COMPONENT"/>
    <property type="match status" value="1"/>
</dbReference>
<dbReference type="SUPFAM" id="SSF51261">
    <property type="entry name" value="Duplicated hybrid motif"/>
    <property type="match status" value="1"/>
</dbReference>
<dbReference type="PANTHER" id="PTHR45008">
    <property type="entry name" value="PTS SYSTEM GLUCOSE-SPECIFIC EIIA COMPONENT"/>
    <property type="match status" value="1"/>
</dbReference>
<keyword evidence="5" id="KW-0598">Phosphotransferase system</keyword>
<comment type="subcellular location">
    <subcellularLocation>
        <location evidence="1">Cytoplasm</location>
    </subcellularLocation>
</comment>
<proteinExistence type="predicted"/>
<dbReference type="EMBL" id="JAUDEA010000009">
    <property type="protein sequence ID" value="MDM8271359.1"/>
    <property type="molecule type" value="Genomic_DNA"/>
</dbReference>
<name>A0ABT7V5X4_9ACTN</name>
<evidence type="ECO:0000256" key="1">
    <source>
        <dbReference type="ARBA" id="ARBA00004496"/>
    </source>
</evidence>
<keyword evidence="9" id="KW-1185">Reference proteome</keyword>
<dbReference type="InterPro" id="IPR011055">
    <property type="entry name" value="Dup_hybrid_motif"/>
</dbReference>
<dbReference type="Proteomes" id="UP001529256">
    <property type="component" value="Unassembled WGS sequence"/>
</dbReference>
<organism evidence="8 9">
    <name type="scientific">Thermophilibacter provencensis</name>
    <dbReference type="NCBI Taxonomy" id="1852386"/>
    <lineage>
        <taxon>Bacteria</taxon>
        <taxon>Bacillati</taxon>
        <taxon>Actinomycetota</taxon>
        <taxon>Coriobacteriia</taxon>
        <taxon>Coriobacteriales</taxon>
        <taxon>Atopobiaceae</taxon>
        <taxon>Thermophilibacter</taxon>
    </lineage>
</organism>
<evidence type="ECO:0000256" key="5">
    <source>
        <dbReference type="ARBA" id="ARBA00022683"/>
    </source>
</evidence>
<dbReference type="NCBIfam" id="TIGR00830">
    <property type="entry name" value="PTBA"/>
    <property type="match status" value="1"/>
</dbReference>
<keyword evidence="6" id="KW-0418">Kinase</keyword>
<dbReference type="InterPro" id="IPR050890">
    <property type="entry name" value="PTS_EIIA_component"/>
</dbReference>
<keyword evidence="3 8" id="KW-0762">Sugar transport</keyword>
<dbReference type="Pfam" id="PF00358">
    <property type="entry name" value="PTS_EIIA_1"/>
    <property type="match status" value="1"/>
</dbReference>
<evidence type="ECO:0000259" key="7">
    <source>
        <dbReference type="PROSITE" id="PS51093"/>
    </source>
</evidence>
<feature type="domain" description="PTS EIIA type-1" evidence="7">
    <location>
        <begin position="42"/>
        <end position="146"/>
    </location>
</feature>
<keyword evidence="2" id="KW-0813">Transport</keyword>
<dbReference type="PROSITE" id="PS51093">
    <property type="entry name" value="PTS_EIIA_TYPE_1"/>
    <property type="match status" value="1"/>
</dbReference>
<protein>
    <submittedName>
        <fullName evidence="8">PTS glucose transporter subunit IIA</fullName>
    </submittedName>
</protein>
<evidence type="ECO:0000256" key="3">
    <source>
        <dbReference type="ARBA" id="ARBA00022597"/>
    </source>
</evidence>
<reference evidence="8 9" key="2">
    <citation type="submission" date="2023-06" db="EMBL/GenBank/DDBJ databases">
        <title>Identification and characterization of horizontal gene transfer across gut microbiota members of farm animals based on homology search.</title>
        <authorList>
            <person name="Schwarzerova J."/>
            <person name="Nykrynova M."/>
            <person name="Jureckova K."/>
            <person name="Cejkova D."/>
            <person name="Rychlik I."/>
        </authorList>
    </citation>
    <scope>NUCLEOTIDE SEQUENCE [LARGE SCALE GENOMIC DNA]</scope>
    <source>
        <strain evidence="8 9">153_Feed</strain>
    </source>
</reference>
<dbReference type="RefSeq" id="WP_289511444.1">
    <property type="nucleotide sequence ID" value="NZ_JAUDEA010000009.1"/>
</dbReference>
<evidence type="ECO:0000256" key="4">
    <source>
        <dbReference type="ARBA" id="ARBA00022679"/>
    </source>
</evidence>
<accession>A0ABT7V5X4</accession>
<gene>
    <name evidence="8" type="ORF">QUW25_06725</name>
</gene>
<evidence type="ECO:0000313" key="8">
    <source>
        <dbReference type="EMBL" id="MDM8271359.1"/>
    </source>
</evidence>